<evidence type="ECO:0000313" key="2">
    <source>
        <dbReference type="Proteomes" id="UP001470230"/>
    </source>
</evidence>
<dbReference type="InterPro" id="IPR026906">
    <property type="entry name" value="LRR_5"/>
</dbReference>
<dbReference type="InterPro" id="IPR032675">
    <property type="entry name" value="LRR_dom_sf"/>
</dbReference>
<dbReference type="InterPro" id="IPR043472">
    <property type="entry name" value="Macro_dom-like"/>
</dbReference>
<dbReference type="Pfam" id="PF13306">
    <property type="entry name" value="LRR_5"/>
    <property type="match status" value="2"/>
</dbReference>
<organism evidence="1 2">
    <name type="scientific">Tritrichomonas musculus</name>
    <dbReference type="NCBI Taxonomy" id="1915356"/>
    <lineage>
        <taxon>Eukaryota</taxon>
        <taxon>Metamonada</taxon>
        <taxon>Parabasalia</taxon>
        <taxon>Tritrichomonadida</taxon>
        <taxon>Tritrichomonadidae</taxon>
        <taxon>Tritrichomonas</taxon>
    </lineage>
</organism>
<protein>
    <recommendedName>
        <fullName evidence="3">Leucine-rich repeat domain-containing protein</fullName>
    </recommendedName>
</protein>
<dbReference type="PANTHER" id="PTHR35609">
    <property type="entry name" value="MACRO DOMAIN-CONTAINING PROTEIN"/>
    <property type="match status" value="1"/>
</dbReference>
<evidence type="ECO:0008006" key="3">
    <source>
        <dbReference type="Google" id="ProtNLM"/>
    </source>
</evidence>
<sequence length="638" mass="71377">MINKSETEIIKQNSLIFKLNEEVKKASVIGNDQAIGDIFIPQTINYKSQDYIVTSISAKAFENSKTIISVSFPSDSKVNTIEKDAFLSSTIEKLLIPSSITDLQEGFCRETPKLTKIAIMPNNKQFIYIDNKMIVGKSDINKEEYDNLLFVRRDAESIIIPTFIKKIGRYSFSEGKIVNLSIPPQVIEICEGAFYNCHDLQHVEISSDSQLKTIETLSFLKTSIESIQIPSSVSNLGDDWCDETVRIIKNGDDEEESFDPSEWFEKIFGFSESVDKVKENFDVTKNDDFVELTSKVNNKKFNAGHFEIKSSDRSDYNLSISSNQGRLHLIHGYGMRSACRELIDILDMQSLKKWDGATYLVASNFNCLEFVSSEQTASEGVTFYYADCTQGPYAALACCPSIVYRNYFVDQDAKTGQIINEKVDDDQIKSGQVIRGQIDKEINLLEKTKIPVVHGYAIINEDSDLNDYKTVENSPKIWQVGIHRNCQVVIKRGENGTFSLAPSNRIANHVYAAAFNFQSDVEMTDLTKKVATDLLTGEYRAAILAAWENSALFADRAGAKKLSLTLLGGGVFGNPIEIICDAINSNVDLIKESGLDVYVACFDNGTFYKVHKNLGKSVQETGGKIYDANDKESCQELL</sequence>
<dbReference type="EMBL" id="JAPFFF010000008">
    <property type="protein sequence ID" value="KAK8883913.1"/>
    <property type="molecule type" value="Genomic_DNA"/>
</dbReference>
<dbReference type="SUPFAM" id="SSF52949">
    <property type="entry name" value="Macro domain-like"/>
    <property type="match status" value="1"/>
</dbReference>
<comment type="caution">
    <text evidence="1">The sequence shown here is derived from an EMBL/GenBank/DDBJ whole genome shotgun (WGS) entry which is preliminary data.</text>
</comment>
<dbReference type="Gene3D" id="3.80.10.10">
    <property type="entry name" value="Ribonuclease Inhibitor"/>
    <property type="match status" value="1"/>
</dbReference>
<keyword evidence="2" id="KW-1185">Reference proteome</keyword>
<gene>
    <name evidence="1" type="ORF">M9Y10_043015</name>
</gene>
<name>A0ABR2JYL1_9EUKA</name>
<dbReference type="PANTHER" id="PTHR35609:SF1">
    <property type="entry name" value="MACRO DOMAIN-CONTAINING PROTEIN"/>
    <property type="match status" value="1"/>
</dbReference>
<dbReference type="Proteomes" id="UP001470230">
    <property type="component" value="Unassembled WGS sequence"/>
</dbReference>
<evidence type="ECO:0000313" key="1">
    <source>
        <dbReference type="EMBL" id="KAK8883913.1"/>
    </source>
</evidence>
<reference evidence="1 2" key="1">
    <citation type="submission" date="2024-04" db="EMBL/GenBank/DDBJ databases">
        <title>Tritrichomonas musculus Genome.</title>
        <authorList>
            <person name="Alves-Ferreira E."/>
            <person name="Grigg M."/>
            <person name="Lorenzi H."/>
            <person name="Galac M."/>
        </authorList>
    </citation>
    <scope>NUCLEOTIDE SEQUENCE [LARGE SCALE GENOMIC DNA]</scope>
    <source>
        <strain evidence="1 2">EAF2021</strain>
    </source>
</reference>
<accession>A0ABR2JYL1</accession>
<proteinExistence type="predicted"/>